<dbReference type="AlphaFoldDB" id="E1QRR6"/>
<keyword evidence="3" id="KW-1185">Reference proteome</keyword>
<dbReference type="SUPFAM" id="SSF47413">
    <property type="entry name" value="lambda repressor-like DNA-binding domains"/>
    <property type="match status" value="1"/>
</dbReference>
<dbReference type="NCBIfam" id="TIGR00270">
    <property type="entry name" value="multiprotein bridging factor aMBF1"/>
    <property type="match status" value="1"/>
</dbReference>
<dbReference type="eggNOG" id="arCOG01863">
    <property type="taxonomic scope" value="Archaea"/>
</dbReference>
<evidence type="ECO:0000313" key="2">
    <source>
        <dbReference type="EMBL" id="ADN49441.1"/>
    </source>
</evidence>
<reference evidence="2 3" key="1">
    <citation type="journal article" date="2010" name="Stand. Genomic Sci.">
        <title>Complete genome sequence of Vulcanisaeta distributa type strain (IC-017).</title>
        <authorList>
            <person name="Mavromatis K."/>
            <person name="Sikorski J."/>
            <person name="Pabst E."/>
            <person name="Teshima H."/>
            <person name="Lapidus A."/>
            <person name="Lucas S."/>
            <person name="Nolan M."/>
            <person name="Glavina Del Rio T."/>
            <person name="Cheng J.F."/>
            <person name="Bruce D."/>
            <person name="Goodwin L."/>
            <person name="Pitluck S."/>
            <person name="Liolios K."/>
            <person name="Ivanova N."/>
            <person name="Mikhailova N."/>
            <person name="Pati A."/>
            <person name="Chen A."/>
            <person name="Palaniappan K."/>
            <person name="Land M."/>
            <person name="Hauser L."/>
            <person name="Chang Y.J."/>
            <person name="Jeffries C.D."/>
            <person name="Rohde M."/>
            <person name="Spring S."/>
            <person name="Goker M."/>
            <person name="Wirth R."/>
            <person name="Woyke T."/>
            <person name="Bristow J."/>
            <person name="Eisen J.A."/>
            <person name="Markowitz V."/>
            <person name="Hugenholtz P."/>
            <person name="Klenk H.P."/>
            <person name="Kyrpides N.C."/>
        </authorList>
    </citation>
    <scope>NUCLEOTIDE SEQUENCE [LARGE SCALE GENOMIC DNA]</scope>
    <source>
        <strain evidence="3">DSM 14429 / JCM 11212 / NBRC 100878 / IC-017</strain>
    </source>
</reference>
<dbReference type="Proteomes" id="UP000006681">
    <property type="component" value="Chromosome"/>
</dbReference>
<dbReference type="GO" id="GO:0003677">
    <property type="term" value="F:DNA binding"/>
    <property type="evidence" value="ECO:0007669"/>
    <property type="project" value="InterPro"/>
</dbReference>
<gene>
    <name evidence="2" type="ordered locus">Vdis_0026</name>
</gene>
<dbReference type="Gene3D" id="1.10.260.40">
    <property type="entry name" value="lambda repressor-like DNA-binding domains"/>
    <property type="match status" value="1"/>
</dbReference>
<dbReference type="HOGENOM" id="CLU_130237_0_0_2"/>
<dbReference type="GeneID" id="9750938"/>
<sequence>MVLTCDVCGALIEGEPVIVEIDGAVLTLCQRCARKYTNVKGVKVIRGPSQVQATQQPVSVIKYESRRGVTYRVSKPRVNVDKYEVVENYAELIREARESLGMSRDVLAKVIGVKESILRRIEDGQLIPDVELARKLEKALGISLLREAEDVGYETQKPVSKSLTLGDVVTLRERSRNK</sequence>
<dbReference type="PROSITE" id="PS50943">
    <property type="entry name" value="HTH_CROC1"/>
    <property type="match status" value="1"/>
</dbReference>
<dbReference type="KEGG" id="vdi:Vdis_0026"/>
<dbReference type="InterPro" id="IPR010982">
    <property type="entry name" value="Lambda_DNA-bd_dom_sf"/>
</dbReference>
<dbReference type="STRING" id="572478.Vdis_0026"/>
<dbReference type="Pfam" id="PF01381">
    <property type="entry name" value="HTH_3"/>
    <property type="match status" value="1"/>
</dbReference>
<dbReference type="RefSeq" id="WP_013335166.1">
    <property type="nucleotide sequence ID" value="NC_014537.1"/>
</dbReference>
<reference evidence="3" key="2">
    <citation type="journal article" date="2010" name="Stand. Genomic Sci.">
        <title>Complete genome sequence of Vulcanisaeta distributa type strain (IC-017T).</title>
        <authorList>
            <person name="Mavromatis K."/>
            <person name="Sikorski J."/>
            <person name="Pabst E."/>
            <person name="Teshima H."/>
            <person name="Lapidus A."/>
            <person name="Lucas S."/>
            <person name="Nolan M."/>
            <person name="Glavina Del Rio T."/>
            <person name="Cheng J."/>
            <person name="Bruce D."/>
            <person name="Goodwin L."/>
            <person name="Pitluck S."/>
            <person name="Liolios K."/>
            <person name="Ivanova N."/>
            <person name="Mikhailova N."/>
            <person name="Pati A."/>
            <person name="Chen A."/>
            <person name="Palaniappan K."/>
            <person name="Land M."/>
            <person name="Hauser L."/>
            <person name="Chang Y."/>
            <person name="Jeffries C."/>
            <person name="Rohde M."/>
            <person name="Spring S."/>
            <person name="Goker M."/>
            <person name="Wirth R."/>
            <person name="Woyke T."/>
            <person name="Bristow J."/>
            <person name="Eisen J."/>
            <person name="Markowitz V."/>
            <person name="Hugenholtz P."/>
            <person name="Klenk H."/>
            <person name="Kyrpides N."/>
        </authorList>
    </citation>
    <scope>NUCLEOTIDE SEQUENCE [LARGE SCALE GENOMIC DNA]</scope>
    <source>
        <strain evidence="3">DSM 14429 / JCM 11212 / NBRC 100878 / IC-017</strain>
    </source>
</reference>
<protein>
    <submittedName>
        <fullName evidence="2">Transcriptional regulator, XRE family</fullName>
    </submittedName>
</protein>
<dbReference type="InterPro" id="IPR004451">
    <property type="entry name" value="MJ0586"/>
</dbReference>
<feature type="domain" description="HTH cro/C1-type" evidence="1">
    <location>
        <begin position="93"/>
        <end position="151"/>
    </location>
</feature>
<name>E1QRR6_VULDI</name>
<accession>E1QRR6</accession>
<evidence type="ECO:0000313" key="3">
    <source>
        <dbReference type="Proteomes" id="UP000006681"/>
    </source>
</evidence>
<organism evidence="2 3">
    <name type="scientific">Vulcanisaeta distributa (strain DSM 14429 / JCM 11212 / NBRC 100878 / IC-017)</name>
    <dbReference type="NCBI Taxonomy" id="572478"/>
    <lineage>
        <taxon>Archaea</taxon>
        <taxon>Thermoproteota</taxon>
        <taxon>Thermoprotei</taxon>
        <taxon>Thermoproteales</taxon>
        <taxon>Thermoproteaceae</taxon>
        <taxon>Vulcanisaeta</taxon>
    </lineage>
</organism>
<dbReference type="OrthoDB" id="11138at2157"/>
<dbReference type="CDD" id="cd00093">
    <property type="entry name" value="HTH_XRE"/>
    <property type="match status" value="1"/>
</dbReference>
<dbReference type="EMBL" id="CP002100">
    <property type="protein sequence ID" value="ADN49441.1"/>
    <property type="molecule type" value="Genomic_DNA"/>
</dbReference>
<evidence type="ECO:0000259" key="1">
    <source>
        <dbReference type="PROSITE" id="PS50943"/>
    </source>
</evidence>
<dbReference type="SMART" id="SM00530">
    <property type="entry name" value="HTH_XRE"/>
    <property type="match status" value="1"/>
</dbReference>
<dbReference type="InterPro" id="IPR001387">
    <property type="entry name" value="Cro/C1-type_HTH"/>
</dbReference>
<proteinExistence type="predicted"/>